<evidence type="ECO:0000313" key="2">
    <source>
        <dbReference type="EMBL" id="GAA4904217.1"/>
    </source>
</evidence>
<dbReference type="PANTHER" id="PTHR36111:SF2">
    <property type="entry name" value="INNER MEMBRANE PROTEIN"/>
    <property type="match status" value="1"/>
</dbReference>
<proteinExistence type="predicted"/>
<evidence type="ECO:0000313" key="3">
    <source>
        <dbReference type="Proteomes" id="UP001501521"/>
    </source>
</evidence>
<dbReference type="Proteomes" id="UP001501521">
    <property type="component" value="Unassembled WGS sequence"/>
</dbReference>
<evidence type="ECO:0000256" key="1">
    <source>
        <dbReference type="SAM" id="Phobius"/>
    </source>
</evidence>
<dbReference type="EMBL" id="BAABLV010000036">
    <property type="protein sequence ID" value="GAA4904217.1"/>
    <property type="molecule type" value="Genomic_DNA"/>
</dbReference>
<dbReference type="RefSeq" id="WP_345583175.1">
    <property type="nucleotide sequence ID" value="NZ_BAABLV010000036.1"/>
</dbReference>
<organism evidence="2 3">
    <name type="scientific">Tessaracoccus lubricantis</name>
    <dbReference type="NCBI Taxonomy" id="545543"/>
    <lineage>
        <taxon>Bacteria</taxon>
        <taxon>Bacillati</taxon>
        <taxon>Actinomycetota</taxon>
        <taxon>Actinomycetes</taxon>
        <taxon>Propionibacteriales</taxon>
        <taxon>Propionibacteriaceae</taxon>
        <taxon>Tessaracoccus</taxon>
    </lineage>
</organism>
<accession>A0ABP9FJS7</accession>
<feature type="transmembrane region" description="Helical" evidence="1">
    <location>
        <begin position="157"/>
        <end position="190"/>
    </location>
</feature>
<feature type="transmembrane region" description="Helical" evidence="1">
    <location>
        <begin position="39"/>
        <end position="58"/>
    </location>
</feature>
<keyword evidence="1" id="KW-0812">Transmembrane</keyword>
<sequence>MTDVFIGIGTVVNVATVIVGSLIGLALGNRIPERTKDTVTSVLGLFTMVLGGFSVVSMNSAALAADVGRSAMIVVLASLLTGTLLGSWLRVEDRLEQGAHWIRTRFRGAGDENRFVDGLVIATLVFCVGPLTILGSISDGLGRGADQLLVKATLDGFAAMAFASTLGWGVLASAAAVGVLQGSLTLLGYLAGDFLSAAQVDALTAAGGVILLGLGLRLLAVKQLPVGDLLPALLLAPVFTWAAGLI</sequence>
<feature type="transmembrane region" description="Helical" evidence="1">
    <location>
        <begin position="226"/>
        <end position="245"/>
    </location>
</feature>
<name>A0ABP9FJS7_9ACTN</name>
<feature type="transmembrane region" description="Helical" evidence="1">
    <location>
        <begin position="70"/>
        <end position="89"/>
    </location>
</feature>
<gene>
    <name evidence="2" type="ORF">GCM10025789_24100</name>
</gene>
<comment type="caution">
    <text evidence="2">The sequence shown here is derived from an EMBL/GenBank/DDBJ whole genome shotgun (WGS) entry which is preliminary data.</text>
</comment>
<feature type="transmembrane region" description="Helical" evidence="1">
    <location>
        <begin position="115"/>
        <end position="137"/>
    </location>
</feature>
<dbReference type="Pfam" id="PF04474">
    <property type="entry name" value="DUF554"/>
    <property type="match status" value="1"/>
</dbReference>
<keyword evidence="1" id="KW-1133">Transmembrane helix</keyword>
<dbReference type="InterPro" id="IPR007563">
    <property type="entry name" value="DUF554"/>
</dbReference>
<feature type="transmembrane region" description="Helical" evidence="1">
    <location>
        <begin position="6"/>
        <end position="27"/>
    </location>
</feature>
<keyword evidence="3" id="KW-1185">Reference proteome</keyword>
<keyword evidence="1" id="KW-0472">Membrane</keyword>
<dbReference type="PANTHER" id="PTHR36111">
    <property type="entry name" value="INNER MEMBRANE PROTEIN-RELATED"/>
    <property type="match status" value="1"/>
</dbReference>
<protein>
    <submittedName>
        <fullName evidence="2">DUF554 domain-containing protein</fullName>
    </submittedName>
</protein>
<reference evidence="3" key="1">
    <citation type="journal article" date="2019" name="Int. J. Syst. Evol. Microbiol.">
        <title>The Global Catalogue of Microorganisms (GCM) 10K type strain sequencing project: providing services to taxonomists for standard genome sequencing and annotation.</title>
        <authorList>
            <consortium name="The Broad Institute Genomics Platform"/>
            <consortium name="The Broad Institute Genome Sequencing Center for Infectious Disease"/>
            <person name="Wu L."/>
            <person name="Ma J."/>
        </authorList>
    </citation>
    <scope>NUCLEOTIDE SEQUENCE [LARGE SCALE GENOMIC DNA]</scope>
    <source>
        <strain evidence="3">JCM 19125</strain>
    </source>
</reference>